<keyword evidence="3" id="KW-0862">Zinc</keyword>
<comment type="cofactor">
    <cofactor evidence="3">
        <name>Zn(2+)</name>
        <dbReference type="ChEBI" id="CHEBI:29105"/>
    </cofactor>
</comment>
<dbReference type="GO" id="GO:0032259">
    <property type="term" value="P:methylation"/>
    <property type="evidence" value="ECO:0007669"/>
    <property type="project" value="UniProtKB-KW"/>
</dbReference>
<evidence type="ECO:0000313" key="6">
    <source>
        <dbReference type="Proteomes" id="UP000324479"/>
    </source>
</evidence>
<keyword evidence="3" id="KW-0479">Metal-binding</keyword>
<accession>A0A5M6D6Y2</accession>
<feature type="binding site" evidence="3">
    <location>
        <position position="227"/>
    </location>
    <ligand>
        <name>Zn(2+)</name>
        <dbReference type="ChEBI" id="CHEBI:29105"/>
    </ligand>
</feature>
<dbReference type="Pfam" id="PF02574">
    <property type="entry name" value="S-methyl_trans"/>
    <property type="match status" value="1"/>
</dbReference>
<evidence type="ECO:0000259" key="4">
    <source>
        <dbReference type="PROSITE" id="PS50970"/>
    </source>
</evidence>
<keyword evidence="2 3" id="KW-0808">Transferase</keyword>
<dbReference type="EMBL" id="VWOX01000011">
    <property type="protein sequence ID" value="KAA5540945.1"/>
    <property type="molecule type" value="Genomic_DNA"/>
</dbReference>
<keyword evidence="6" id="KW-1185">Reference proteome</keyword>
<dbReference type="SUPFAM" id="SSF82282">
    <property type="entry name" value="Homocysteine S-methyltransferase"/>
    <property type="match status" value="1"/>
</dbReference>
<comment type="caution">
    <text evidence="5">The sequence shown here is derived from an EMBL/GenBank/DDBJ whole genome shotgun (WGS) entry which is preliminary data.</text>
</comment>
<gene>
    <name evidence="5" type="ORF">FYK55_18710</name>
</gene>
<dbReference type="Proteomes" id="UP000324479">
    <property type="component" value="Unassembled WGS sequence"/>
</dbReference>
<evidence type="ECO:0000256" key="1">
    <source>
        <dbReference type="ARBA" id="ARBA00022603"/>
    </source>
</evidence>
<evidence type="ECO:0000256" key="3">
    <source>
        <dbReference type="PROSITE-ProRule" id="PRU00333"/>
    </source>
</evidence>
<dbReference type="PANTHER" id="PTHR11103">
    <property type="entry name" value="SLR1189 PROTEIN"/>
    <property type="match status" value="1"/>
</dbReference>
<keyword evidence="1 3" id="KW-0489">Methyltransferase</keyword>
<dbReference type="AlphaFoldDB" id="A0A5M6D6Y2"/>
<dbReference type="GO" id="GO:0008168">
    <property type="term" value="F:methyltransferase activity"/>
    <property type="evidence" value="ECO:0007669"/>
    <property type="project" value="UniProtKB-UniRule"/>
</dbReference>
<dbReference type="InterPro" id="IPR036589">
    <property type="entry name" value="HCY_dom_sf"/>
</dbReference>
<dbReference type="PROSITE" id="PS50970">
    <property type="entry name" value="HCY"/>
    <property type="match status" value="1"/>
</dbReference>
<evidence type="ECO:0000256" key="2">
    <source>
        <dbReference type="ARBA" id="ARBA00022679"/>
    </source>
</evidence>
<name>A0A5M6D6Y2_9BACT</name>
<organism evidence="5 6">
    <name type="scientific">Roseiconus nitratireducens</name>
    <dbReference type="NCBI Taxonomy" id="2605748"/>
    <lineage>
        <taxon>Bacteria</taxon>
        <taxon>Pseudomonadati</taxon>
        <taxon>Planctomycetota</taxon>
        <taxon>Planctomycetia</taxon>
        <taxon>Pirellulales</taxon>
        <taxon>Pirellulaceae</taxon>
        <taxon>Roseiconus</taxon>
    </lineage>
</organism>
<evidence type="ECO:0000313" key="5">
    <source>
        <dbReference type="EMBL" id="KAA5540945.1"/>
    </source>
</evidence>
<dbReference type="GO" id="GO:0046872">
    <property type="term" value="F:metal ion binding"/>
    <property type="evidence" value="ECO:0007669"/>
    <property type="project" value="UniProtKB-KW"/>
</dbReference>
<dbReference type="InterPro" id="IPR003726">
    <property type="entry name" value="HCY_dom"/>
</dbReference>
<dbReference type="PANTHER" id="PTHR11103:SF18">
    <property type="entry name" value="SLR1189 PROTEIN"/>
    <property type="match status" value="1"/>
</dbReference>
<protein>
    <submittedName>
        <fullName evidence="5">Homocysteine S-methyltransferase</fullName>
    </submittedName>
</protein>
<feature type="domain" description="Hcy-binding" evidence="4">
    <location>
        <begin position="5"/>
        <end position="311"/>
    </location>
</feature>
<sequence>MTTTPDASVDDRTPPFFLTDGGLETTLVFHEGLDLPQFAAFPLLADDRFDAWFFDYFDRYFAIAQQHRCGFVLESNTWRASSDWAEKLSIPEPELRRLNQKAIELLIEYRRQRETESSPVLISGCVGPRHDGYRDQQTSVEQARRYHASQIETFAQSGADRVTAMTLTNEQEAAGIALACAACDLPAVISFTVETDGRLPSGRRLPDAIDFVDQQAETAPAFYMINCAHPEHFVSTLRESGTWTDRLRGLRCNASTLSHAELDEMETLDTGDPKSLGESHRQIMNLLPNLCLLGGCCGTDERHVAAIARTVCRTSVDA</sequence>
<proteinExistence type="predicted"/>
<feature type="binding site" evidence="3">
    <location>
        <position position="296"/>
    </location>
    <ligand>
        <name>Zn(2+)</name>
        <dbReference type="ChEBI" id="CHEBI:29105"/>
    </ligand>
</feature>
<reference evidence="5 6" key="1">
    <citation type="submission" date="2019-08" db="EMBL/GenBank/DDBJ databases">
        <authorList>
            <person name="Dhanesh K."/>
            <person name="Kumar G."/>
            <person name="Sasikala C."/>
            <person name="Venkata Ramana C."/>
        </authorList>
    </citation>
    <scope>NUCLEOTIDE SEQUENCE [LARGE SCALE GENOMIC DNA]</scope>
    <source>
        <strain evidence="5 6">JC645</strain>
    </source>
</reference>
<dbReference type="Gene3D" id="3.20.20.330">
    <property type="entry name" value="Homocysteine-binding-like domain"/>
    <property type="match status" value="1"/>
</dbReference>
<feature type="binding site" evidence="3">
    <location>
        <position position="297"/>
    </location>
    <ligand>
        <name>Zn(2+)</name>
        <dbReference type="ChEBI" id="CHEBI:29105"/>
    </ligand>
</feature>
<dbReference type="RefSeq" id="WP_150077990.1">
    <property type="nucleotide sequence ID" value="NZ_VWOX01000011.1"/>
</dbReference>